<protein>
    <submittedName>
        <fullName evidence="2">Uncharacterized protein</fullName>
    </submittedName>
</protein>
<dbReference type="RefSeq" id="XP_033444214.1">
    <property type="nucleotide sequence ID" value="XM_033589117.1"/>
</dbReference>
<reference evidence="2" key="1">
    <citation type="journal article" date="2020" name="Stud. Mycol.">
        <title>101 Dothideomycetes genomes: a test case for predicting lifestyles and emergence of pathogens.</title>
        <authorList>
            <person name="Haridas S."/>
            <person name="Albert R."/>
            <person name="Binder M."/>
            <person name="Bloem J."/>
            <person name="Labutti K."/>
            <person name="Salamov A."/>
            <person name="Andreopoulos B."/>
            <person name="Baker S."/>
            <person name="Barry K."/>
            <person name="Bills G."/>
            <person name="Bluhm B."/>
            <person name="Cannon C."/>
            <person name="Castanera R."/>
            <person name="Culley D."/>
            <person name="Daum C."/>
            <person name="Ezra D."/>
            <person name="Gonzalez J."/>
            <person name="Henrissat B."/>
            <person name="Kuo A."/>
            <person name="Liang C."/>
            <person name="Lipzen A."/>
            <person name="Lutzoni F."/>
            <person name="Magnuson J."/>
            <person name="Mondo S."/>
            <person name="Nolan M."/>
            <person name="Ohm R."/>
            <person name="Pangilinan J."/>
            <person name="Park H.-J."/>
            <person name="Ramirez L."/>
            <person name="Alfaro M."/>
            <person name="Sun H."/>
            <person name="Tritt A."/>
            <person name="Yoshinaga Y."/>
            <person name="Zwiers L.-H."/>
            <person name="Turgeon B."/>
            <person name="Goodwin S."/>
            <person name="Spatafora J."/>
            <person name="Crous P."/>
            <person name="Grigoriev I."/>
        </authorList>
    </citation>
    <scope>NUCLEOTIDE SEQUENCE</scope>
    <source>
        <strain evidence="2">CBS 183.55</strain>
    </source>
</reference>
<sequence length="91" mass="9738">MSSRVTRTDALHRNQSPTPQASYPISRSAYVITAYLLMLSCAIESVQSAISGRRQANSLLAQSVRGRASLVSGCRSNGQDHLNPGGWSCEG</sequence>
<dbReference type="GeneID" id="54346764"/>
<dbReference type="Proteomes" id="UP000800082">
    <property type="component" value="Unassembled WGS sequence"/>
</dbReference>
<gene>
    <name evidence="2" type="ORF">M421DRAFT_302458</name>
</gene>
<feature type="region of interest" description="Disordered" evidence="1">
    <location>
        <begin position="1"/>
        <end position="22"/>
    </location>
</feature>
<proteinExistence type="predicted"/>
<feature type="compositionally biased region" description="Basic and acidic residues" evidence="1">
    <location>
        <begin position="1"/>
        <end position="12"/>
    </location>
</feature>
<name>A0A6A5R719_9PLEO</name>
<evidence type="ECO:0000256" key="1">
    <source>
        <dbReference type="SAM" id="MobiDB-lite"/>
    </source>
</evidence>
<accession>A0A6A5R719</accession>
<dbReference type="EMBL" id="ML978999">
    <property type="protein sequence ID" value="KAF1923961.1"/>
    <property type="molecule type" value="Genomic_DNA"/>
</dbReference>
<dbReference type="AlphaFoldDB" id="A0A6A5R719"/>
<organism evidence="2 3">
    <name type="scientific">Didymella exigua CBS 183.55</name>
    <dbReference type="NCBI Taxonomy" id="1150837"/>
    <lineage>
        <taxon>Eukaryota</taxon>
        <taxon>Fungi</taxon>
        <taxon>Dikarya</taxon>
        <taxon>Ascomycota</taxon>
        <taxon>Pezizomycotina</taxon>
        <taxon>Dothideomycetes</taxon>
        <taxon>Pleosporomycetidae</taxon>
        <taxon>Pleosporales</taxon>
        <taxon>Pleosporineae</taxon>
        <taxon>Didymellaceae</taxon>
        <taxon>Didymella</taxon>
    </lineage>
</organism>
<evidence type="ECO:0000313" key="2">
    <source>
        <dbReference type="EMBL" id="KAF1923961.1"/>
    </source>
</evidence>
<feature type="compositionally biased region" description="Polar residues" evidence="1">
    <location>
        <begin position="13"/>
        <end position="22"/>
    </location>
</feature>
<evidence type="ECO:0000313" key="3">
    <source>
        <dbReference type="Proteomes" id="UP000800082"/>
    </source>
</evidence>
<keyword evidence="3" id="KW-1185">Reference proteome</keyword>